<accession>A0AA38NZP3</accession>
<dbReference type="EMBL" id="MU806691">
    <property type="protein sequence ID" value="KAJ3833466.1"/>
    <property type="molecule type" value="Genomic_DNA"/>
</dbReference>
<feature type="region of interest" description="Disordered" evidence="1">
    <location>
        <begin position="1"/>
        <end position="37"/>
    </location>
</feature>
<feature type="compositionally biased region" description="Low complexity" evidence="1">
    <location>
        <begin position="24"/>
        <end position="37"/>
    </location>
</feature>
<evidence type="ECO:0000313" key="2">
    <source>
        <dbReference type="EMBL" id="KAJ3833466.1"/>
    </source>
</evidence>
<gene>
    <name evidence="2" type="ORF">F5878DRAFT_665626</name>
</gene>
<feature type="region of interest" description="Disordered" evidence="1">
    <location>
        <begin position="191"/>
        <end position="271"/>
    </location>
</feature>
<sequence>MNEHAYASDSRSSHCSPHPPDSPPSSQTPSQTPSASLPLSRDCGVCVTEVNGFVHHVQQELTQPTQLARIDAEDEMNPGLFPALGEGADADADSGGNDYCYAYCVYGCFYVSVPIWICDHDFFYQEAAEILLTSTMSLMSPTQNCPLPVPPHLTLLIPIPIDPLVQTTMKSGTHCPVSAFKTRLEQLRQRTVERAGCPTTGETRDELGDEHQEDQNEEDQENKDRQEKAEEMRKEEEEDKRNEERGGEGVWGGSVRGSTVASKSSREEKED</sequence>
<comment type="caution">
    <text evidence="2">The sequence shown here is derived from an EMBL/GenBank/DDBJ whole genome shotgun (WGS) entry which is preliminary data.</text>
</comment>
<evidence type="ECO:0000256" key="1">
    <source>
        <dbReference type="SAM" id="MobiDB-lite"/>
    </source>
</evidence>
<organism evidence="2 3">
    <name type="scientific">Lentinula raphanica</name>
    <dbReference type="NCBI Taxonomy" id="153919"/>
    <lineage>
        <taxon>Eukaryota</taxon>
        <taxon>Fungi</taxon>
        <taxon>Dikarya</taxon>
        <taxon>Basidiomycota</taxon>
        <taxon>Agaricomycotina</taxon>
        <taxon>Agaricomycetes</taxon>
        <taxon>Agaricomycetidae</taxon>
        <taxon>Agaricales</taxon>
        <taxon>Marasmiineae</taxon>
        <taxon>Omphalotaceae</taxon>
        <taxon>Lentinula</taxon>
    </lineage>
</organism>
<feature type="compositionally biased region" description="Basic and acidic residues" evidence="1">
    <location>
        <begin position="202"/>
        <end position="214"/>
    </location>
</feature>
<reference evidence="2" key="1">
    <citation type="submission" date="2022-08" db="EMBL/GenBank/DDBJ databases">
        <authorList>
            <consortium name="DOE Joint Genome Institute"/>
            <person name="Min B."/>
            <person name="Riley R."/>
            <person name="Sierra-Patev S."/>
            <person name="Naranjo-Ortiz M."/>
            <person name="Looney B."/>
            <person name="Konkel Z."/>
            <person name="Slot J.C."/>
            <person name="Sakamoto Y."/>
            <person name="Steenwyk J.L."/>
            <person name="Rokas A."/>
            <person name="Carro J."/>
            <person name="Camarero S."/>
            <person name="Ferreira P."/>
            <person name="Molpeceres G."/>
            <person name="Ruiz-Duenas F.J."/>
            <person name="Serrano A."/>
            <person name="Henrissat B."/>
            <person name="Drula E."/>
            <person name="Hughes K.W."/>
            <person name="Mata J.L."/>
            <person name="Ishikawa N.K."/>
            <person name="Vargas-Isla R."/>
            <person name="Ushijima S."/>
            <person name="Smith C.A."/>
            <person name="Ahrendt S."/>
            <person name="Andreopoulos W."/>
            <person name="He G."/>
            <person name="Labutti K."/>
            <person name="Lipzen A."/>
            <person name="Ng V."/>
            <person name="Sandor L."/>
            <person name="Barry K."/>
            <person name="Martinez A.T."/>
            <person name="Xiao Y."/>
            <person name="Gibbons J.G."/>
            <person name="Terashima K."/>
            <person name="Hibbett D.S."/>
            <person name="Grigoriev I.V."/>
        </authorList>
    </citation>
    <scope>NUCLEOTIDE SEQUENCE</scope>
    <source>
        <strain evidence="2">TFB9207</strain>
    </source>
</reference>
<feature type="compositionally biased region" description="Basic and acidic residues" evidence="1">
    <location>
        <begin position="222"/>
        <end position="247"/>
    </location>
</feature>
<dbReference type="Proteomes" id="UP001163846">
    <property type="component" value="Unassembled WGS sequence"/>
</dbReference>
<proteinExistence type="predicted"/>
<name>A0AA38NZP3_9AGAR</name>
<feature type="compositionally biased region" description="Low complexity" evidence="1">
    <location>
        <begin position="7"/>
        <end position="16"/>
    </location>
</feature>
<keyword evidence="3" id="KW-1185">Reference proteome</keyword>
<protein>
    <submittedName>
        <fullName evidence="2">Uncharacterized protein</fullName>
    </submittedName>
</protein>
<dbReference type="AlphaFoldDB" id="A0AA38NZP3"/>
<evidence type="ECO:0000313" key="3">
    <source>
        <dbReference type="Proteomes" id="UP001163846"/>
    </source>
</evidence>